<reference evidence="1" key="1">
    <citation type="submission" date="2020-08" db="EMBL/GenBank/DDBJ databases">
        <title>Multicomponent nature underlies the extraordinary mechanical properties of spider dragline silk.</title>
        <authorList>
            <person name="Kono N."/>
            <person name="Nakamura H."/>
            <person name="Mori M."/>
            <person name="Yoshida Y."/>
            <person name="Ohtoshi R."/>
            <person name="Malay A.D."/>
            <person name="Moran D.A.P."/>
            <person name="Tomita M."/>
            <person name="Numata K."/>
            <person name="Arakawa K."/>
        </authorList>
    </citation>
    <scope>NUCLEOTIDE SEQUENCE</scope>
</reference>
<evidence type="ECO:0000313" key="2">
    <source>
        <dbReference type="EMBL" id="GFU62836.1"/>
    </source>
</evidence>
<organism evidence="1 3">
    <name type="scientific">Nephila pilipes</name>
    <name type="common">Giant wood spider</name>
    <name type="synonym">Nephila maculata</name>
    <dbReference type="NCBI Taxonomy" id="299642"/>
    <lineage>
        <taxon>Eukaryota</taxon>
        <taxon>Metazoa</taxon>
        <taxon>Ecdysozoa</taxon>
        <taxon>Arthropoda</taxon>
        <taxon>Chelicerata</taxon>
        <taxon>Arachnida</taxon>
        <taxon>Araneae</taxon>
        <taxon>Araneomorphae</taxon>
        <taxon>Entelegynae</taxon>
        <taxon>Araneoidea</taxon>
        <taxon>Nephilidae</taxon>
        <taxon>Nephila</taxon>
    </lineage>
</organism>
<sequence>MVTDLRPADIRAIGSCPDTIKSPGLR</sequence>
<dbReference type="EMBL" id="BMAW01006021">
    <property type="protein sequence ID" value="GFS97064.1"/>
    <property type="molecule type" value="Genomic_DNA"/>
</dbReference>
<evidence type="ECO:0000313" key="3">
    <source>
        <dbReference type="Proteomes" id="UP000887013"/>
    </source>
</evidence>
<feature type="non-terminal residue" evidence="1">
    <location>
        <position position="26"/>
    </location>
</feature>
<keyword evidence="3" id="KW-1185">Reference proteome</keyword>
<gene>
    <name evidence="2" type="ORF">NPIL_255641</name>
    <name evidence="1" type="ORF">NPIL_400121</name>
</gene>
<dbReference type="Proteomes" id="UP000887013">
    <property type="component" value="Unassembled WGS sequence"/>
</dbReference>
<evidence type="ECO:0000313" key="1">
    <source>
        <dbReference type="EMBL" id="GFS97064.1"/>
    </source>
</evidence>
<dbReference type="EMBL" id="BMAW01041238">
    <property type="protein sequence ID" value="GFU62836.1"/>
    <property type="molecule type" value="Genomic_DNA"/>
</dbReference>
<comment type="caution">
    <text evidence="1">The sequence shown here is derived from an EMBL/GenBank/DDBJ whole genome shotgun (WGS) entry which is preliminary data.</text>
</comment>
<proteinExistence type="predicted"/>
<protein>
    <submittedName>
        <fullName evidence="1">Uncharacterized protein</fullName>
    </submittedName>
</protein>
<name>A0A8X6TBS4_NEPPI</name>
<accession>A0A8X6TBS4</accession>
<dbReference type="AlphaFoldDB" id="A0A8X6TBS4"/>